<keyword evidence="1" id="KW-1133">Transmembrane helix</keyword>
<evidence type="ECO:0000313" key="2">
    <source>
        <dbReference type="EMBL" id="QEC61208.1"/>
    </source>
</evidence>
<organism evidence="2 3">
    <name type="scientific">Mucilaginibacter ginsenosidivorans</name>
    <dbReference type="NCBI Taxonomy" id="398053"/>
    <lineage>
        <taxon>Bacteria</taxon>
        <taxon>Pseudomonadati</taxon>
        <taxon>Bacteroidota</taxon>
        <taxon>Sphingobacteriia</taxon>
        <taxon>Sphingobacteriales</taxon>
        <taxon>Sphingobacteriaceae</taxon>
        <taxon>Mucilaginibacter</taxon>
    </lineage>
</organism>
<keyword evidence="3" id="KW-1185">Reference proteome</keyword>
<dbReference type="KEGG" id="mgin:FRZ54_00955"/>
<dbReference type="AlphaFoldDB" id="A0A5B8UQW2"/>
<accession>A0A5B8UQW2</accession>
<keyword evidence="1" id="KW-0472">Membrane</keyword>
<sequence length="274" mass="31569">MQQIRSRKIERKEIFEYEFSVCTLVTDLSEYEEMKASFVVSGFTENICEFLYVDNSKQNTFEAFGGLNRFLREARGKYIILCHQDILINHHNIGDLRERIGEIEQADPNWALLGNAGGVNLKYTAMNVIQGTGNLLEDKHLPIKTVTLDENFIIVKSAANLALSADLQGFHMYGTDICLIADVLGYSSYAIDFKLMHKSDGNADDTFYQLKKDLIKKYRRAFRSRFLGTTITRFYISGVRLFNFFGNIALVLFLVRQYTKIFKPKKGYRLKLKT</sequence>
<dbReference type="RefSeq" id="WP_147029787.1">
    <property type="nucleotide sequence ID" value="NZ_CP042436.1"/>
</dbReference>
<dbReference type="EMBL" id="CP042436">
    <property type="protein sequence ID" value="QEC61208.1"/>
    <property type="molecule type" value="Genomic_DNA"/>
</dbReference>
<dbReference type="InterPro" id="IPR029044">
    <property type="entry name" value="Nucleotide-diphossugar_trans"/>
</dbReference>
<feature type="transmembrane region" description="Helical" evidence="1">
    <location>
        <begin position="234"/>
        <end position="255"/>
    </location>
</feature>
<dbReference type="OrthoDB" id="7851643at2"/>
<evidence type="ECO:0000256" key="1">
    <source>
        <dbReference type="SAM" id="Phobius"/>
    </source>
</evidence>
<proteinExistence type="predicted"/>
<evidence type="ECO:0000313" key="3">
    <source>
        <dbReference type="Proteomes" id="UP000321479"/>
    </source>
</evidence>
<name>A0A5B8UQW2_9SPHI</name>
<protein>
    <submittedName>
        <fullName evidence="2">Acyl esterase</fullName>
    </submittedName>
</protein>
<dbReference type="Gene3D" id="3.90.550.10">
    <property type="entry name" value="Spore Coat Polysaccharide Biosynthesis Protein SpsA, Chain A"/>
    <property type="match status" value="1"/>
</dbReference>
<gene>
    <name evidence="2" type="ORF">FRZ54_00955</name>
</gene>
<keyword evidence="1" id="KW-0812">Transmembrane</keyword>
<dbReference type="Proteomes" id="UP000321479">
    <property type="component" value="Chromosome"/>
</dbReference>
<reference evidence="2 3" key="1">
    <citation type="journal article" date="2017" name="Curr. Microbiol.">
        <title>Mucilaginibacter ginsenosidivorans sp. nov., Isolated from Soil of Ginseng Field.</title>
        <authorList>
            <person name="Kim M.M."/>
            <person name="Siddiqi M.Z."/>
            <person name="Im W.T."/>
        </authorList>
    </citation>
    <scope>NUCLEOTIDE SEQUENCE [LARGE SCALE GENOMIC DNA]</scope>
    <source>
        <strain evidence="2 3">Gsoil 3017</strain>
    </source>
</reference>